<dbReference type="SMART" id="SM00283">
    <property type="entry name" value="MA"/>
    <property type="match status" value="1"/>
</dbReference>
<evidence type="ECO:0000256" key="3">
    <source>
        <dbReference type="ARBA" id="ARBA00022989"/>
    </source>
</evidence>
<evidence type="ECO:0000256" key="2">
    <source>
        <dbReference type="ARBA" id="ARBA00022692"/>
    </source>
</evidence>
<evidence type="ECO:0000256" key="7">
    <source>
        <dbReference type="PROSITE-ProRule" id="PRU00284"/>
    </source>
</evidence>
<dbReference type="Pfam" id="PF00015">
    <property type="entry name" value="MCPsignal"/>
    <property type="match status" value="1"/>
</dbReference>
<feature type="transmembrane region" description="Helical" evidence="8">
    <location>
        <begin position="69"/>
        <end position="90"/>
    </location>
</feature>
<evidence type="ECO:0000256" key="4">
    <source>
        <dbReference type="ARBA" id="ARBA00023136"/>
    </source>
</evidence>
<protein>
    <submittedName>
        <fullName evidence="10">Methyl-accepting chemotaxis protein</fullName>
    </submittedName>
</protein>
<feature type="transmembrane region" description="Helical" evidence="8">
    <location>
        <begin position="144"/>
        <end position="173"/>
    </location>
</feature>
<dbReference type="GO" id="GO:0016020">
    <property type="term" value="C:membrane"/>
    <property type="evidence" value="ECO:0007669"/>
    <property type="project" value="UniProtKB-SubCell"/>
</dbReference>
<gene>
    <name evidence="10" type="ORF">J057_00864</name>
</gene>
<keyword evidence="3 8" id="KW-1133">Transmembrane helix</keyword>
<dbReference type="PANTHER" id="PTHR32089">
    <property type="entry name" value="METHYL-ACCEPTING CHEMOTAXIS PROTEIN MCPB"/>
    <property type="match status" value="1"/>
</dbReference>
<dbReference type="OrthoDB" id="2489132at2"/>
<sequence>MSHTYSYSQRERLRTDRQLLFIIIAHIPVVALWVPAGYGTQAFAITGVIIASVLASLGYGLLRGTRGFSVIAAAVLMMLSAIMIQAQLGRIEMHFHIFAALAIVTAYRDWLPIVAAAGLIALHHLVLTALQLNEASMGGLPLMVFNYGCSWSIAFLHAAFVVFEAGILIYFAVNLGRERQTSHAMIGLVEKFRQDKDLTLRLHGRTDDITVSSFNDLIGQFGTLIERVGSLAERVNTNAATLSSLSDGTHTVLEAQSAETAKAASATEQMTTTVQAVAANAQVASEASDLAYRHAAEGRSRIQQSIDLTEATNRSLEASADTVDSVVKNVATISQVIGSIDDISEQTNLLALNAAIEAARAGEQGRGFAVVADEVRTLSRRTQEFTQDIRQTIETLAERAQAALSAIEQGQSQSLDTSESIRQTGDAIQHIETAIAKVTEMNYQIAASAEQQAAASLDINQSLQQAAGQNREVLEEAQRVNATATALEDLVDDMRQFIAEYRR</sequence>
<dbReference type="InterPro" id="IPR004089">
    <property type="entry name" value="MCPsignal_dom"/>
</dbReference>
<feature type="transmembrane region" description="Helical" evidence="8">
    <location>
        <begin position="42"/>
        <end position="62"/>
    </location>
</feature>
<keyword evidence="5 7" id="KW-0807">Transducer</keyword>
<evidence type="ECO:0000313" key="11">
    <source>
        <dbReference type="Proteomes" id="UP000013165"/>
    </source>
</evidence>
<organism evidence="10 11">
    <name type="scientific">Marinobacter nanhaiticus D15-8W</name>
    <dbReference type="NCBI Taxonomy" id="626887"/>
    <lineage>
        <taxon>Bacteria</taxon>
        <taxon>Pseudomonadati</taxon>
        <taxon>Pseudomonadota</taxon>
        <taxon>Gammaproteobacteria</taxon>
        <taxon>Pseudomonadales</taxon>
        <taxon>Marinobacteraceae</taxon>
        <taxon>Marinobacter</taxon>
    </lineage>
</organism>
<feature type="transmembrane region" description="Helical" evidence="8">
    <location>
        <begin position="19"/>
        <end position="36"/>
    </location>
</feature>
<comment type="similarity">
    <text evidence="6">Belongs to the methyl-accepting chemotaxis (MCP) protein family.</text>
</comment>
<dbReference type="PATRIC" id="fig|626887.3.peg.158"/>
<keyword evidence="2 8" id="KW-0812">Transmembrane</keyword>
<dbReference type="GO" id="GO:0007165">
    <property type="term" value="P:signal transduction"/>
    <property type="evidence" value="ECO:0007669"/>
    <property type="project" value="UniProtKB-KW"/>
</dbReference>
<evidence type="ECO:0000259" key="9">
    <source>
        <dbReference type="PROSITE" id="PS50111"/>
    </source>
</evidence>
<evidence type="ECO:0000256" key="5">
    <source>
        <dbReference type="ARBA" id="ARBA00023224"/>
    </source>
</evidence>
<dbReference type="PANTHER" id="PTHR32089:SF112">
    <property type="entry name" value="LYSOZYME-LIKE PROTEIN-RELATED"/>
    <property type="match status" value="1"/>
</dbReference>
<dbReference type="Gene3D" id="1.10.287.950">
    <property type="entry name" value="Methyl-accepting chemotaxis protein"/>
    <property type="match status" value="1"/>
</dbReference>
<dbReference type="SUPFAM" id="SSF58104">
    <property type="entry name" value="Methyl-accepting chemotaxis protein (MCP) signaling domain"/>
    <property type="match status" value="1"/>
</dbReference>
<feature type="domain" description="Methyl-accepting transducer" evidence="9">
    <location>
        <begin position="231"/>
        <end position="467"/>
    </location>
</feature>
<dbReference type="EMBL" id="APLQ01000005">
    <property type="protein sequence ID" value="ENO17172.1"/>
    <property type="molecule type" value="Genomic_DNA"/>
</dbReference>
<proteinExistence type="inferred from homology"/>
<dbReference type="Proteomes" id="UP000013165">
    <property type="component" value="Unassembled WGS sequence"/>
</dbReference>
<dbReference type="PROSITE" id="PS50111">
    <property type="entry name" value="CHEMOTAXIS_TRANSDUC_2"/>
    <property type="match status" value="1"/>
</dbReference>
<dbReference type="STRING" id="626887.J057_00864"/>
<evidence type="ECO:0000256" key="6">
    <source>
        <dbReference type="ARBA" id="ARBA00029447"/>
    </source>
</evidence>
<dbReference type="HOGENOM" id="CLU_000445_137_4_6"/>
<keyword evidence="11" id="KW-1185">Reference proteome</keyword>
<dbReference type="GO" id="GO:0006935">
    <property type="term" value="P:chemotaxis"/>
    <property type="evidence" value="ECO:0007669"/>
    <property type="project" value="UniProtKB-ARBA"/>
</dbReference>
<dbReference type="AlphaFoldDB" id="N6X176"/>
<dbReference type="FunFam" id="1.10.287.950:FF:000001">
    <property type="entry name" value="Methyl-accepting chemotaxis sensory transducer"/>
    <property type="match status" value="1"/>
</dbReference>
<keyword evidence="4 8" id="KW-0472">Membrane</keyword>
<name>N6X176_9GAMM</name>
<comment type="subcellular location">
    <subcellularLocation>
        <location evidence="1">Membrane</location>
        <topology evidence="1">Multi-pass membrane protein</topology>
    </subcellularLocation>
</comment>
<reference evidence="10 11" key="1">
    <citation type="journal article" date="2013" name="Genome Announc.">
        <title>Genome Sequence of the Polycyclic Aromatic Hydrocarbon-Degrading Bacterium Strain Marinobacter nanhaiticus D15-8WT.</title>
        <authorList>
            <person name="Cui Z."/>
            <person name="Gao W."/>
            <person name="Li Q."/>
            <person name="Xu G."/>
            <person name="Zheng L."/>
        </authorList>
    </citation>
    <scope>NUCLEOTIDE SEQUENCE [LARGE SCALE GENOMIC DNA]</scope>
    <source>
        <strain evidence="10 11">D15-8W</strain>
    </source>
</reference>
<evidence type="ECO:0000256" key="8">
    <source>
        <dbReference type="SAM" id="Phobius"/>
    </source>
</evidence>
<evidence type="ECO:0000256" key="1">
    <source>
        <dbReference type="ARBA" id="ARBA00004141"/>
    </source>
</evidence>
<accession>N6X176</accession>
<dbReference type="eggNOG" id="COG0840">
    <property type="taxonomic scope" value="Bacteria"/>
</dbReference>
<comment type="caution">
    <text evidence="10">The sequence shown here is derived from an EMBL/GenBank/DDBJ whole genome shotgun (WGS) entry which is preliminary data.</text>
</comment>
<evidence type="ECO:0000313" key="10">
    <source>
        <dbReference type="EMBL" id="ENO17172.1"/>
    </source>
</evidence>